<evidence type="ECO:0000313" key="5">
    <source>
        <dbReference type="Proteomes" id="UP000030742"/>
    </source>
</evidence>
<dbReference type="PANTHER" id="PTHR22963">
    <property type="entry name" value="ENDOGLIN-RELATED"/>
    <property type="match status" value="1"/>
</dbReference>
<feature type="compositionally biased region" description="Polar residues" evidence="2">
    <location>
        <begin position="1314"/>
        <end position="1329"/>
    </location>
</feature>
<feature type="region of interest" description="Disordered" evidence="2">
    <location>
        <begin position="225"/>
        <end position="270"/>
    </location>
</feature>
<dbReference type="InterPro" id="IPR048407">
    <property type="entry name" value="Dumpy_DPY"/>
</dbReference>
<feature type="compositionally biased region" description="Polar residues" evidence="2">
    <location>
        <begin position="453"/>
        <end position="506"/>
    </location>
</feature>
<evidence type="ECO:0000313" key="4">
    <source>
        <dbReference type="EMBL" id="ERL95789.1"/>
    </source>
</evidence>
<feature type="domain" description="EGF-like" evidence="3">
    <location>
        <begin position="3103"/>
        <end position="3140"/>
    </location>
</feature>
<comment type="caution">
    <text evidence="1">Lacks conserved residue(s) required for the propagation of feature annotation.</text>
</comment>
<feature type="compositionally biased region" description="Low complexity" evidence="2">
    <location>
        <begin position="119"/>
        <end position="136"/>
    </location>
</feature>
<accession>U4UNX7</accession>
<feature type="disulfide bond" evidence="1">
    <location>
        <begin position="3217"/>
        <end position="3227"/>
    </location>
</feature>
<feature type="compositionally biased region" description="Low complexity" evidence="2">
    <location>
        <begin position="92"/>
        <end position="103"/>
    </location>
</feature>
<feature type="compositionally biased region" description="Low complexity" evidence="2">
    <location>
        <begin position="54"/>
        <end position="69"/>
    </location>
</feature>
<feature type="compositionally biased region" description="Polar residues" evidence="2">
    <location>
        <begin position="1127"/>
        <end position="1145"/>
    </location>
</feature>
<feature type="compositionally biased region" description="Polar residues" evidence="2">
    <location>
        <begin position="397"/>
        <end position="410"/>
    </location>
</feature>
<feature type="region of interest" description="Disordered" evidence="2">
    <location>
        <begin position="985"/>
        <end position="1495"/>
    </location>
</feature>
<dbReference type="SUPFAM" id="SSF90148">
    <property type="entry name" value="DPY module"/>
    <property type="match status" value="8"/>
</dbReference>
<feature type="compositionally biased region" description="Low complexity" evidence="2">
    <location>
        <begin position="1003"/>
        <end position="1045"/>
    </location>
</feature>
<gene>
    <name evidence="4" type="ORF">D910_00305</name>
</gene>
<protein>
    <recommendedName>
        <fullName evidence="3">EGF-like domain-containing protein</fullName>
    </recommendedName>
</protein>
<feature type="compositionally biased region" description="Polar residues" evidence="2">
    <location>
        <begin position="1049"/>
        <end position="1063"/>
    </location>
</feature>
<feature type="compositionally biased region" description="Basic and acidic residues" evidence="2">
    <location>
        <begin position="1065"/>
        <end position="1079"/>
    </location>
</feature>
<name>U4UNX7_DENPD</name>
<feature type="domain" description="EGF-like" evidence="3">
    <location>
        <begin position="2283"/>
        <end position="2321"/>
    </location>
</feature>
<feature type="region of interest" description="Disordered" evidence="2">
    <location>
        <begin position="1540"/>
        <end position="1644"/>
    </location>
</feature>
<feature type="domain" description="EGF-like" evidence="3">
    <location>
        <begin position="3362"/>
        <end position="3400"/>
    </location>
</feature>
<feature type="domain" description="EGF-like" evidence="3">
    <location>
        <begin position="2381"/>
        <end position="2420"/>
    </location>
</feature>
<keyword evidence="1" id="KW-0245">EGF-like domain</keyword>
<feature type="compositionally biased region" description="Polar residues" evidence="2">
    <location>
        <begin position="522"/>
        <end position="534"/>
    </location>
</feature>
<feature type="compositionally biased region" description="Low complexity" evidence="2">
    <location>
        <begin position="899"/>
        <end position="913"/>
    </location>
</feature>
<feature type="compositionally biased region" description="Polar residues" evidence="2">
    <location>
        <begin position="301"/>
        <end position="313"/>
    </location>
</feature>
<evidence type="ECO:0000259" key="3">
    <source>
        <dbReference type="PROSITE" id="PS50026"/>
    </source>
</evidence>
<dbReference type="PANTHER" id="PTHR22963:SF39">
    <property type="entry name" value="DUMPY"/>
    <property type="match status" value="1"/>
</dbReference>
<feature type="compositionally biased region" description="Polar residues" evidence="2">
    <location>
        <begin position="30"/>
        <end position="45"/>
    </location>
</feature>
<dbReference type="Proteomes" id="UP000030742">
    <property type="component" value="Unassembled WGS sequence"/>
</dbReference>
<keyword evidence="1" id="KW-1015">Disulfide bond</keyword>
<feature type="region of interest" description="Disordered" evidence="2">
    <location>
        <begin position="899"/>
        <end position="926"/>
    </location>
</feature>
<feature type="domain" description="EGF-like" evidence="3">
    <location>
        <begin position="3214"/>
        <end position="3248"/>
    </location>
</feature>
<dbReference type="PROSITE" id="PS50026">
    <property type="entry name" value="EGF_3"/>
    <property type="match status" value="15"/>
</dbReference>
<feature type="compositionally biased region" description="Polar residues" evidence="2">
    <location>
        <begin position="234"/>
        <end position="247"/>
    </location>
</feature>
<feature type="compositionally biased region" description="Low complexity" evidence="2">
    <location>
        <begin position="1290"/>
        <end position="1313"/>
    </location>
</feature>
<feature type="domain" description="EGF-like" evidence="3">
    <location>
        <begin position="3468"/>
        <end position="3506"/>
    </location>
</feature>
<feature type="domain" description="EGF-like" evidence="3">
    <location>
        <begin position="2440"/>
        <end position="2476"/>
    </location>
</feature>
<feature type="region of interest" description="Disordered" evidence="2">
    <location>
        <begin position="522"/>
        <end position="571"/>
    </location>
</feature>
<feature type="compositionally biased region" description="Polar residues" evidence="2">
    <location>
        <begin position="556"/>
        <end position="571"/>
    </location>
</feature>
<feature type="compositionally biased region" description="Low complexity" evidence="2">
    <location>
        <begin position="1617"/>
        <end position="1638"/>
    </location>
</feature>
<feature type="domain" description="EGF-like" evidence="3">
    <location>
        <begin position="3043"/>
        <end position="3082"/>
    </location>
</feature>
<dbReference type="CDD" id="cd00054">
    <property type="entry name" value="EGF_CA"/>
    <property type="match status" value="1"/>
</dbReference>
<dbReference type="InterPro" id="IPR000742">
    <property type="entry name" value="EGF"/>
</dbReference>
<feature type="domain" description="EGF-like" evidence="3">
    <location>
        <begin position="3257"/>
        <end position="3294"/>
    </location>
</feature>
<feature type="region of interest" description="Disordered" evidence="2">
    <location>
        <begin position="1955"/>
        <end position="1978"/>
    </location>
</feature>
<feature type="domain" description="EGF-like" evidence="3">
    <location>
        <begin position="2717"/>
        <end position="2756"/>
    </location>
</feature>
<feature type="compositionally biased region" description="Low complexity" evidence="2">
    <location>
        <begin position="1080"/>
        <end position="1119"/>
    </location>
</feature>
<feature type="compositionally biased region" description="Low complexity" evidence="2">
    <location>
        <begin position="1558"/>
        <end position="1572"/>
    </location>
</feature>
<dbReference type="SMART" id="SM00274">
    <property type="entry name" value="FOLN"/>
    <property type="match status" value="11"/>
</dbReference>
<evidence type="ECO:0000256" key="2">
    <source>
        <dbReference type="SAM" id="MobiDB-lite"/>
    </source>
</evidence>
<feature type="disulfide bond" evidence="1">
    <location>
        <begin position="3106"/>
        <end position="3116"/>
    </location>
</feature>
<feature type="region of interest" description="Disordered" evidence="2">
    <location>
        <begin position="1812"/>
        <end position="1832"/>
    </location>
</feature>
<feature type="compositionally biased region" description="Polar residues" evidence="2">
    <location>
        <begin position="1185"/>
        <end position="1206"/>
    </location>
</feature>
<feature type="compositionally biased region" description="Polar residues" evidence="2">
    <location>
        <begin position="1213"/>
        <end position="1269"/>
    </location>
</feature>
<feature type="region of interest" description="Disordered" evidence="2">
    <location>
        <begin position="1760"/>
        <end position="1784"/>
    </location>
</feature>
<feature type="domain" description="EGF-like" evidence="3">
    <location>
        <begin position="2154"/>
        <end position="2193"/>
    </location>
</feature>
<sequence length="3576" mass="376108">PTERLRQTTTASAVRDDQTETYHVGETTESKIGTTEQPLASETGGSTEGLGAYTPTEPTAPSAETATSTERLRQTTTASVVRDDQTETSHVGETTEGKIGTTEQPLASETGGSTEGLGAYTPTEPTAPSEETATPTKHFRQTTSATVVGDDQTETSHVGETTEGKIGTTQQPIASEPAGSTEGLGAYTPTEPTALSAETATPTEYFIHTTPAAAVQDDQKEISHFGGTTEVKRGTTQQPIASETGGSTEELGAYTPTEPTAPNAETATPTEYFRQTTPAAAVRDDQKEISHFGGTTEGKRGTTQQPIATETGGSTPGFVDYTTTGETVPSTKSATSTAFPSQTAAATTMEIGQPTEGRLGTTQQPISSETSSSTEELGTYTTTETASPIEFSPALEGQSTSRTSTASLPPTVSGEVTKPVGPTTTEHSLPESSDQQPTTATAHHTTEVDSYEIRQSTVASGQPTTIEENEAVSTTPGTLVASSTTPWGTTEQTSPQSEAVTASTKASPELVAATTGTTFESEFVTTQYPTQQSKATEKGAKIPESSSGEPTEGLELSTTGVEAEQTATEGIIPSYTTTYSMRTEGAETRHTTEWDNGKSETTSSLATEATLVTGSTSTATTEYIPTTREATESELSASTKPAVFETSSDQTSHFFTSPIVTYVYEQTSIKSSGSTSPVFPEYSSESLVTETGTEAYSHTPISSITGQNVQSTTPEQESTASEKTEKSELMESTKELAKETTTQMILTTEKLSRSSSAMEEGTSTAFTPEEASEGSSERVPGVPTVEGIAKEATTLAHATRTTTPAFSAASEAGGTSTFSFKETSEFGPETFSTTEELAKQTATSSYSSEGPLQYTTPAEAPFTHGTMGESMITSTASSNQSTTLGFVTEKASTTLEAEVSSKTTTVVPTTETKQLSTEHPERVSELTPGEFSTLASATEKPLENSKPSKATYADTTTLKAEEASTVSTKSVSEVTLQIFSTTQELGQEQTTLRFTTEKSSEYSPLPSGSPTGATGTSTYEGTTVSSSAESTVSSKEASETSSSEVPPAETTQTSTLPSNEASKTTPEKLPSEELEEKSTKSAYTTESYSQYSTSTGSTGSDAFEASTTESTHTTATSTKEPYETPGVISTMQGIENEATTQQYATSAEAGVTETVEAIQSPTVPAMEASEPENSTIPGEKHATEESTLTTAAGTENARVATSTVAPTTEEVQRSTLHTTTEHLASTTGISSQYSTSTEAGLTGTTKPNAYETTFTTAPKSSPGGLSTVQGLERETTSSGPAFYTTRLPDESQTTEEITTSSAESSEHPSTSSTGGFWTVQQTGKISTTAEEGWETTERMISSAPSTWTPTTGSTESSERTSTNGPSTEMPISFEPDFGTKEPSATESTKLTTPDQSTVSSGTRASSIVEATTKVSEESIAPTSGGASEISSREPETTRRITTEEQPSYSTTVEDTKSTLAYPASTSEAVEPTIQPLPGVTSTTESEGRGSEYSTAGTISTISTLGESTTFMSPGTAAEHEVTTGLEVEYGTVTVGVGTTASSATGEILPNAATEEPVSEGGSTESTQGSTAERSTSRTAEGMFANKGTSPSPHEPTTGYTTLVSTEKSRETPAHQPFSTSRETTTGGEGSTTFGATAAPKLVTEKPFVGTQKTSESTEEPLTKLATEQIITERLTTEVGETTTGSGKQNATSDLPEGITTENVSASSEAASGTTAHALPQETLSYRNKQNGDEFTTYYPSTLSPTTEKYFTVFEKESSSSGRIPSMDALMPTGASSWRENRTTPAPPSYTATMETAAGFTVEAVTVKFPQTGIPPVSTTGRPMEMSQQPPGRTFNPVETSTATTPLVHSITFTTPTGEPELSTTESYRETTTIKYLGDVSTFSTVLSTKEVEEIVTLGRTTINIGQNEVVEVTTPAYTMQEAASTTESARGGTEAVRHTVQMSTEQLEELTTVGTTTVSKVSQHEETTQQSELREPTDYSTEALEIATEPTTLSATTEPVLTTTVVIATNHSVISISNYTNGITNRTVECLVDNDCEDADVCIFKKCINVCTIGGLCGANAKCTAENHAADCTCPPHHYGDPHRMCYPGIVILLKLQADFRAIVAAETEIYATYQKRKFGENFQSEPPGERAPKPCESDMDCLESEACYMSICQDPCEFTSACAAGARCQAKMHRPICTCPMGFEGNPAIKCSKSPTTNEDCPISEACIDRACQRPCDVHNPCAQNAVCINTNHGCDCSCQEGYQGNGFVGCAPVADNGPPVCQYNEDCPPNKLCDRLNRRCMNPCFEDSCGENAECVPKNHGATCVCLPGYEGNAYVECLGVLGCRRDEECASNEACLNQQCASPCNCGINAICDVIQHKPQCQCPPGYQGDARVSCQPPSDPCDPNPCGTNALCELDNGNPICFCPKGLTGNPFKNCSMFPLKSPPYKCTSALFPVPEGDECSPNPCGPNSGCRVVGGNAVCFCLPEFEGTPPQVPCSLPSNPCDPSPCGPNTQCSILANGFAKCTCLPGFLESPNTIRGCIESRNPCEPNPCGAGALCDPHGEPVCSCPYGTNGNPFRGCAIEKPLCSPGPCGANADCYNSNNEEQCFCRSGFIGDPYTGCRIQPPSPCVPNPCGPGAQCVITPDGNSLCRCPEGMGGDPTGPLGCFGYECVVDENCGDHQACISYRCRDPCPGSCGVNADCRVEKHHPVCSCQSGLTGNPVIRCFKIPEILPPHDPCMPNPCGLNTVCQSISNRAVCSCLPDFHGDPQIGCQPECLINSDCPINKACLERHCKDPCSQGQLCGVNAFCQVRDHTAACLCLEGFIGDPFLQCIQPPIEDTPKHTNTSIQPCTPSPCGSMECSIYGTQIAVCDPCLGPEAVYNPQCRPECLTNADCPFHQACMRFNCIDPCPGSCGVNAVCSVVSHTPICSCPYGLVGDPFQQCVPLTIDSPKDSCDYPRCGVNADCLEKGTGVICVCKRGFFGDPYLACRPECVINPHCPLDKACINAKCSSPCSDVCGVGAQCDVVNHIPICSCPPQHTGDPFVACYKAVIPSLPAPAPQNPCDPTPCGPYSRCSVSHQGYATCSCLPNYQGVAPACKPECISTSECPQTKACINLKCGDPCAGTCGSGAVCTVINHNPICSCPEGLEGNPFLNCRQAPVVEELPSTTEEPINPCVPTPCGQNSICQIKESRPVCSCIANYIGSPPYCRPECMLSQECPQHQACVNEKCVDPCVSSCGPNAQCHVVGHNPFCSCLSGYEGDAFVGCTKVAVVAVDPCNPSPCGENSQCSVSEGAAKCVCIPPYIGNPYSGGCRPECTINSECATHLACLSRHCRDPCQGLCGINSECSVFNHVPVCTCARGLVGDPQTGCRPPAVVERPKPCEPSPCGPNSVCRERNDKAICSCQVGYFGQPPSCRPECLVSSECSSDQACINQRCQDPCPGTCGARARCQVANHNPICSCPPNYVGDPFIVCRPEERGEPTPTPTPCIPSPCGPNADCQPLNNRAVCSCLPGMFGVAPNCRPECSIDQDCPLTLACTNQKCKDPCAGSCGFNAECSVVNHRPICSCQSGFEGDPFSGCNPVAGKFFGHLPQ</sequence>
<feature type="compositionally biased region" description="Low complexity" evidence="2">
    <location>
        <begin position="1341"/>
        <end position="1362"/>
    </location>
</feature>
<proteinExistence type="predicted"/>
<feature type="compositionally biased region" description="Polar residues" evidence="2">
    <location>
        <begin position="1816"/>
        <end position="1832"/>
    </location>
</feature>
<dbReference type="OrthoDB" id="4405280at2759"/>
<dbReference type="STRING" id="77166.U4UNX7"/>
<dbReference type="SMART" id="SM00181">
    <property type="entry name" value="EGF"/>
    <property type="match status" value="27"/>
</dbReference>
<feature type="compositionally biased region" description="Polar residues" evidence="2">
    <location>
        <begin position="422"/>
        <end position="437"/>
    </location>
</feature>
<feature type="region of interest" description="Disordered" evidence="2">
    <location>
        <begin position="1"/>
        <end position="198"/>
    </location>
</feature>
<feature type="domain" description="EGF-like" evidence="3">
    <location>
        <begin position="2526"/>
        <end position="2564"/>
    </location>
</feature>
<feature type="compositionally biased region" description="Basic and acidic residues" evidence="2">
    <location>
        <begin position="1962"/>
        <end position="1977"/>
    </location>
</feature>
<feature type="compositionally biased region" description="Basic and acidic residues" evidence="2">
    <location>
        <begin position="1430"/>
        <end position="1442"/>
    </location>
</feature>
<feature type="compositionally biased region" description="Polar residues" evidence="2">
    <location>
        <begin position="1382"/>
        <end position="1413"/>
    </location>
</feature>
<feature type="domain" description="EGF-like" evidence="3">
    <location>
        <begin position="2566"/>
        <end position="2605"/>
    </location>
</feature>
<feature type="non-terminal residue" evidence="4">
    <location>
        <position position="1"/>
    </location>
</feature>
<feature type="compositionally biased region" description="Low complexity" evidence="2">
    <location>
        <begin position="255"/>
        <end position="270"/>
    </location>
</feature>
<feature type="compositionally biased region" description="Low complexity" evidence="2">
    <location>
        <begin position="367"/>
        <end position="387"/>
    </location>
</feature>
<feature type="compositionally biased region" description="Basic and acidic residues" evidence="2">
    <location>
        <begin position="720"/>
        <end position="738"/>
    </location>
</feature>
<feature type="compositionally biased region" description="Polar residues" evidence="2">
    <location>
        <begin position="1420"/>
        <end position="1429"/>
    </location>
</feature>
<feature type="compositionally biased region" description="Polar residues" evidence="2">
    <location>
        <begin position="697"/>
        <end position="714"/>
    </location>
</feature>
<feature type="domain" description="EGF-like" evidence="3">
    <location>
        <begin position="3155"/>
        <end position="3193"/>
    </location>
</feature>
<dbReference type="Pfam" id="PF21164">
    <property type="entry name" value="Dumpy_DPY"/>
    <property type="match status" value="8"/>
</dbReference>
<evidence type="ECO:0000256" key="1">
    <source>
        <dbReference type="PROSITE-ProRule" id="PRU00076"/>
    </source>
</evidence>
<feature type="region of interest" description="Disordered" evidence="2">
    <location>
        <begin position="291"/>
        <end position="508"/>
    </location>
</feature>
<organism evidence="4 5">
    <name type="scientific">Dendroctonus ponderosae</name>
    <name type="common">Mountain pine beetle</name>
    <dbReference type="NCBI Taxonomy" id="77166"/>
    <lineage>
        <taxon>Eukaryota</taxon>
        <taxon>Metazoa</taxon>
        <taxon>Ecdysozoa</taxon>
        <taxon>Arthropoda</taxon>
        <taxon>Hexapoda</taxon>
        <taxon>Insecta</taxon>
        <taxon>Pterygota</taxon>
        <taxon>Neoptera</taxon>
        <taxon>Endopterygota</taxon>
        <taxon>Coleoptera</taxon>
        <taxon>Polyphaga</taxon>
        <taxon>Cucujiformia</taxon>
        <taxon>Curculionidae</taxon>
        <taxon>Scolytinae</taxon>
        <taxon>Dendroctonus</taxon>
    </lineage>
</organism>
<feature type="compositionally biased region" description="Polar residues" evidence="2">
    <location>
        <begin position="321"/>
        <end position="346"/>
    </location>
</feature>
<dbReference type="InterPro" id="IPR003645">
    <property type="entry name" value="Fol_N"/>
</dbReference>
<dbReference type="Gene3D" id="2.10.25.10">
    <property type="entry name" value="Laminin"/>
    <property type="match status" value="4"/>
</dbReference>
<feature type="compositionally biased region" description="Polar residues" evidence="2">
    <location>
        <begin position="753"/>
        <end position="766"/>
    </location>
</feature>
<reference evidence="4 5" key="1">
    <citation type="journal article" date="2013" name="Genome Biol.">
        <title>Draft genome of the mountain pine beetle, Dendroctonus ponderosae Hopkins, a major forest pest.</title>
        <authorList>
            <person name="Keeling C.I."/>
            <person name="Yuen M.M."/>
            <person name="Liao N.Y."/>
            <person name="Docking T.R."/>
            <person name="Chan S.K."/>
            <person name="Taylor G.A."/>
            <person name="Palmquist D.L."/>
            <person name="Jackman S.D."/>
            <person name="Nguyen A."/>
            <person name="Li M."/>
            <person name="Henderson H."/>
            <person name="Janes J.K."/>
            <person name="Zhao Y."/>
            <person name="Pandoh P."/>
            <person name="Moore R."/>
            <person name="Sperling F.A."/>
            <person name="Huber D.P."/>
            <person name="Birol I."/>
            <person name="Jones S.J."/>
            <person name="Bohlmann J."/>
        </authorList>
    </citation>
    <scope>NUCLEOTIDE SEQUENCE</scope>
</reference>
<dbReference type="PROSITE" id="PS01186">
    <property type="entry name" value="EGF_2"/>
    <property type="match status" value="7"/>
</dbReference>
<feature type="domain" description="EGF-like" evidence="3">
    <location>
        <begin position="2608"/>
        <end position="2642"/>
    </location>
</feature>
<feature type="region of interest" description="Disordered" evidence="2">
    <location>
        <begin position="697"/>
        <end position="781"/>
    </location>
</feature>
<dbReference type="EMBL" id="KI208082">
    <property type="protein sequence ID" value="ERL95789.1"/>
    <property type="molecule type" value="Genomic_DNA"/>
</dbReference>